<dbReference type="HOGENOM" id="CLU_2739967_0_0_1"/>
<dbReference type="InParanoid" id="Q6BNT2"/>
<dbReference type="RefSeq" id="XP_460138.1">
    <property type="nucleotide sequence ID" value="XM_460138.1"/>
</dbReference>
<sequence>MMARFIEFLEGTVFRLKSRQDLIGRFQNESFCELETINHTKLKRVRSISCWRPYVLWINGGYKVLRCTVRN</sequence>
<evidence type="ECO:0000313" key="2">
    <source>
        <dbReference type="Proteomes" id="UP000000599"/>
    </source>
</evidence>
<organism evidence="1 2">
    <name type="scientific">Debaryomyces hansenii (strain ATCC 36239 / CBS 767 / BCRC 21394 / JCM 1990 / NBRC 0083 / IGC 2968)</name>
    <name type="common">Yeast</name>
    <name type="synonym">Torulaspora hansenii</name>
    <dbReference type="NCBI Taxonomy" id="284592"/>
    <lineage>
        <taxon>Eukaryota</taxon>
        <taxon>Fungi</taxon>
        <taxon>Dikarya</taxon>
        <taxon>Ascomycota</taxon>
        <taxon>Saccharomycotina</taxon>
        <taxon>Pichiomycetes</taxon>
        <taxon>Debaryomycetaceae</taxon>
        <taxon>Debaryomyces</taxon>
    </lineage>
</organism>
<dbReference type="EMBL" id="CR382137">
    <property type="protein sequence ID" value="CAG88409.1"/>
    <property type="molecule type" value="Genomic_DNA"/>
</dbReference>
<gene>
    <name evidence="1" type="ordered locus">DEHA2E19162g</name>
</gene>
<dbReference type="Proteomes" id="UP000000599">
    <property type="component" value="Chromosome E"/>
</dbReference>
<reference evidence="1 2" key="1">
    <citation type="journal article" date="2004" name="Nature">
        <title>Genome evolution in yeasts.</title>
        <authorList>
            <consortium name="Genolevures"/>
            <person name="Dujon B."/>
            <person name="Sherman D."/>
            <person name="Fischer G."/>
            <person name="Durrens P."/>
            <person name="Casaregola S."/>
            <person name="Lafontaine I."/>
            <person name="de Montigny J."/>
            <person name="Marck C."/>
            <person name="Neuveglise C."/>
            <person name="Talla E."/>
            <person name="Goffard N."/>
            <person name="Frangeul L."/>
            <person name="Aigle M."/>
            <person name="Anthouard V."/>
            <person name="Babour A."/>
            <person name="Barbe V."/>
            <person name="Barnay S."/>
            <person name="Blanchin S."/>
            <person name="Beckerich J.M."/>
            <person name="Beyne E."/>
            <person name="Bleykasten C."/>
            <person name="Boisrame A."/>
            <person name="Boyer J."/>
            <person name="Cattolico L."/>
            <person name="Confanioleri F."/>
            <person name="de Daruvar A."/>
            <person name="Despons L."/>
            <person name="Fabre E."/>
            <person name="Fairhead C."/>
            <person name="Ferry-Dumazet H."/>
            <person name="Groppi A."/>
            <person name="Hantraye F."/>
            <person name="Hennequin C."/>
            <person name="Jauniaux N."/>
            <person name="Joyet P."/>
            <person name="Kachouri R."/>
            <person name="Kerrest A."/>
            <person name="Koszul R."/>
            <person name="Lemaire M."/>
            <person name="Lesur I."/>
            <person name="Ma L."/>
            <person name="Muller H."/>
            <person name="Nicaud J.M."/>
            <person name="Nikolski M."/>
            <person name="Oztas S."/>
            <person name="Ozier-Kalogeropoulos O."/>
            <person name="Pellenz S."/>
            <person name="Potier S."/>
            <person name="Richard G.F."/>
            <person name="Straub M.L."/>
            <person name="Suleau A."/>
            <person name="Swennene D."/>
            <person name="Tekaia F."/>
            <person name="Wesolowski-Louvel M."/>
            <person name="Westhof E."/>
            <person name="Wirth B."/>
            <person name="Zeniou-Meyer M."/>
            <person name="Zivanovic I."/>
            <person name="Bolotin-Fukuhara M."/>
            <person name="Thierry A."/>
            <person name="Bouchier C."/>
            <person name="Caudron B."/>
            <person name="Scarpelli C."/>
            <person name="Gaillardin C."/>
            <person name="Weissenbach J."/>
            <person name="Wincker P."/>
            <person name="Souciet J.L."/>
        </authorList>
    </citation>
    <scope>NUCLEOTIDE SEQUENCE [LARGE SCALE GENOMIC DNA]</scope>
    <source>
        <strain evidence="2">ATCC 36239 / CBS 767 / BCRC 21394 / JCM 1990 / NBRC 0083 / IGC 2968</strain>
    </source>
</reference>
<keyword evidence="2" id="KW-1185">Reference proteome</keyword>
<evidence type="ECO:0000313" key="1">
    <source>
        <dbReference type="EMBL" id="CAG88409.1"/>
    </source>
</evidence>
<name>Q6BNT2_DEBHA</name>
<dbReference type="VEuPathDB" id="FungiDB:DEHA2E19162g"/>
<accession>Q6BNT2</accession>
<proteinExistence type="predicted"/>
<protein>
    <submittedName>
        <fullName evidence="1">DEHA2E19162p</fullName>
    </submittedName>
</protein>
<dbReference type="AlphaFoldDB" id="Q6BNT2"/>
<dbReference type="KEGG" id="dha:DEHA2E19162g"/>
<dbReference type="GeneID" id="2902202"/>